<dbReference type="RefSeq" id="WP_092162749.1">
    <property type="nucleotide sequence ID" value="NZ_FNGA01000005.1"/>
</dbReference>
<protein>
    <submittedName>
        <fullName evidence="1">Uncharacterized protein</fullName>
    </submittedName>
</protein>
<gene>
    <name evidence="1" type="ORF">SAMN05660337_3121</name>
</gene>
<accession>A0A1G9KKC3</accession>
<evidence type="ECO:0000313" key="2">
    <source>
        <dbReference type="Proteomes" id="UP000199053"/>
    </source>
</evidence>
<evidence type="ECO:0000313" key="1">
    <source>
        <dbReference type="EMBL" id="SDL50171.1"/>
    </source>
</evidence>
<dbReference type="EMBL" id="FNGA01000005">
    <property type="protein sequence ID" value="SDL50171.1"/>
    <property type="molecule type" value="Genomic_DNA"/>
</dbReference>
<organism evidence="1 2">
    <name type="scientific">Maridesulfovibrio ferrireducens</name>
    <dbReference type="NCBI Taxonomy" id="246191"/>
    <lineage>
        <taxon>Bacteria</taxon>
        <taxon>Pseudomonadati</taxon>
        <taxon>Thermodesulfobacteriota</taxon>
        <taxon>Desulfovibrionia</taxon>
        <taxon>Desulfovibrionales</taxon>
        <taxon>Desulfovibrionaceae</taxon>
        <taxon>Maridesulfovibrio</taxon>
    </lineage>
</organism>
<dbReference type="Proteomes" id="UP000199053">
    <property type="component" value="Unassembled WGS sequence"/>
</dbReference>
<sequence>MDLTPRSFDRWFDAHLSDDDPDDVLELYRSVKAGESLGDNWNLKWQGSILLIEGNDPEWLPLHSQSAIDCFLHMMEQRWGENEGEAGIEYWAENGNNEK</sequence>
<dbReference type="AlphaFoldDB" id="A0A1G9KKC3"/>
<reference evidence="2" key="1">
    <citation type="submission" date="2016-10" db="EMBL/GenBank/DDBJ databases">
        <authorList>
            <person name="Varghese N."/>
            <person name="Submissions S."/>
        </authorList>
    </citation>
    <scope>NUCLEOTIDE SEQUENCE [LARGE SCALE GENOMIC DNA]</scope>
    <source>
        <strain evidence="2">DSM 16995</strain>
    </source>
</reference>
<dbReference type="STRING" id="246191.SAMN05660337_3121"/>
<name>A0A1G9KKC3_9BACT</name>
<proteinExistence type="predicted"/>
<keyword evidence="2" id="KW-1185">Reference proteome</keyword>